<gene>
    <name evidence="2" type="ORF">MYCIT1_LOCUS25897</name>
</gene>
<feature type="region of interest" description="Disordered" evidence="1">
    <location>
        <begin position="1"/>
        <end position="23"/>
    </location>
</feature>
<evidence type="ECO:0000256" key="1">
    <source>
        <dbReference type="SAM" id="MobiDB-lite"/>
    </source>
</evidence>
<name>A0AAD2HKI0_9AGAR</name>
<accession>A0AAD2HKI0</accession>
<dbReference type="AlphaFoldDB" id="A0AAD2HKI0"/>
<sequence length="198" mass="23116">MPKDMSNNHKHPLSPLPSARGRFTSQRTCTTNARYYLDIPDPLSGAGALNSQITDSQFFPFDDLNSHALPDRTSLGTHRDVELEQKDERVVDVKPEQKDEQIIKTQETAVPQRVPTFKKYNVDLTKQPWAFVELSPSEIYVIERFRRYPMDGHTIKSLLEEWQLSFDRLKGLYHQSRSENERLRARLQDIQNLSYIQK</sequence>
<proteinExistence type="predicted"/>
<keyword evidence="3" id="KW-1185">Reference proteome</keyword>
<comment type="caution">
    <text evidence="2">The sequence shown here is derived from an EMBL/GenBank/DDBJ whole genome shotgun (WGS) entry which is preliminary data.</text>
</comment>
<dbReference type="EMBL" id="CAVNYO010000419">
    <property type="protein sequence ID" value="CAK5277095.1"/>
    <property type="molecule type" value="Genomic_DNA"/>
</dbReference>
<evidence type="ECO:0000313" key="3">
    <source>
        <dbReference type="Proteomes" id="UP001295794"/>
    </source>
</evidence>
<reference evidence="2" key="1">
    <citation type="submission" date="2023-11" db="EMBL/GenBank/DDBJ databases">
        <authorList>
            <person name="De Vega J J."/>
            <person name="De Vega J J."/>
        </authorList>
    </citation>
    <scope>NUCLEOTIDE SEQUENCE</scope>
</reference>
<protein>
    <submittedName>
        <fullName evidence="2">Uncharacterized protein</fullName>
    </submittedName>
</protein>
<dbReference type="Proteomes" id="UP001295794">
    <property type="component" value="Unassembled WGS sequence"/>
</dbReference>
<organism evidence="2 3">
    <name type="scientific">Mycena citricolor</name>
    <dbReference type="NCBI Taxonomy" id="2018698"/>
    <lineage>
        <taxon>Eukaryota</taxon>
        <taxon>Fungi</taxon>
        <taxon>Dikarya</taxon>
        <taxon>Basidiomycota</taxon>
        <taxon>Agaricomycotina</taxon>
        <taxon>Agaricomycetes</taxon>
        <taxon>Agaricomycetidae</taxon>
        <taxon>Agaricales</taxon>
        <taxon>Marasmiineae</taxon>
        <taxon>Mycenaceae</taxon>
        <taxon>Mycena</taxon>
    </lineage>
</organism>
<evidence type="ECO:0000313" key="2">
    <source>
        <dbReference type="EMBL" id="CAK5277095.1"/>
    </source>
</evidence>